<dbReference type="InterPro" id="IPR001387">
    <property type="entry name" value="Cro/C1-type_HTH"/>
</dbReference>
<protein>
    <submittedName>
        <fullName evidence="2">XRE family transcriptional regulator</fullName>
    </submittedName>
</protein>
<gene>
    <name evidence="2" type="ORF">E1298_09850</name>
</gene>
<evidence type="ECO:0000259" key="1">
    <source>
        <dbReference type="SMART" id="SM00530"/>
    </source>
</evidence>
<dbReference type="OrthoDB" id="5177725at2"/>
<proteinExistence type="predicted"/>
<dbReference type="InterPro" id="IPR043917">
    <property type="entry name" value="DUF5753"/>
</dbReference>
<organism evidence="2 3">
    <name type="scientific">Actinomadura rubrisoli</name>
    <dbReference type="NCBI Taxonomy" id="2530368"/>
    <lineage>
        <taxon>Bacteria</taxon>
        <taxon>Bacillati</taxon>
        <taxon>Actinomycetota</taxon>
        <taxon>Actinomycetes</taxon>
        <taxon>Streptosporangiales</taxon>
        <taxon>Thermomonosporaceae</taxon>
        <taxon>Actinomadura</taxon>
    </lineage>
</organism>
<dbReference type="Gene3D" id="1.10.260.40">
    <property type="entry name" value="lambda repressor-like DNA-binding domains"/>
    <property type="match status" value="1"/>
</dbReference>
<dbReference type="EMBL" id="SMKU01000033">
    <property type="protein sequence ID" value="TDD93351.1"/>
    <property type="molecule type" value="Genomic_DNA"/>
</dbReference>
<dbReference type="Pfam" id="PF19054">
    <property type="entry name" value="DUF5753"/>
    <property type="match status" value="1"/>
</dbReference>
<name>A0A4R5C1A9_9ACTN</name>
<sequence>MSMGWVAWPAASETDALTRPRMVLGARLRRMRERSGLALAEAAAAIGSPARLEAMERGVTASDPRALIALAETYGITDHGTRMVLLELAQLSRQEGWWAPYRQLIRSWFLPYLGVEQAAKLIRCYARETIPDLLQHADYARALIRLKHPHADEHELGQRLRLRLRRQQIILGDRPARLWAIVDQAVFHRPVADTGSMFRQLAHLQDLCELPNVTIQLTPAGDAGFGAPLTLVQLPEHDIDEVVFLERLGAAVYPEEPDFHRHEMNALAVLSLPPDQTPARLQEMISRLLPGKGGTWRIA</sequence>
<reference evidence="2 3" key="1">
    <citation type="submission" date="2019-03" db="EMBL/GenBank/DDBJ databases">
        <title>Draft genome sequences of novel Actinobacteria.</title>
        <authorList>
            <person name="Sahin N."/>
            <person name="Ay H."/>
            <person name="Saygin H."/>
        </authorList>
    </citation>
    <scope>NUCLEOTIDE SEQUENCE [LARGE SCALE GENOMIC DNA]</scope>
    <source>
        <strain evidence="2 3">H3C3</strain>
    </source>
</reference>
<evidence type="ECO:0000313" key="2">
    <source>
        <dbReference type="EMBL" id="TDD93351.1"/>
    </source>
</evidence>
<dbReference type="InterPro" id="IPR010982">
    <property type="entry name" value="Lambda_DNA-bd_dom_sf"/>
</dbReference>
<dbReference type="GO" id="GO:0003677">
    <property type="term" value="F:DNA binding"/>
    <property type="evidence" value="ECO:0007669"/>
    <property type="project" value="InterPro"/>
</dbReference>
<accession>A0A4R5C1A9</accession>
<dbReference type="SMART" id="SM00530">
    <property type="entry name" value="HTH_XRE"/>
    <property type="match status" value="1"/>
</dbReference>
<dbReference type="SUPFAM" id="SSF47413">
    <property type="entry name" value="lambda repressor-like DNA-binding domains"/>
    <property type="match status" value="1"/>
</dbReference>
<dbReference type="Pfam" id="PF13560">
    <property type="entry name" value="HTH_31"/>
    <property type="match status" value="1"/>
</dbReference>
<evidence type="ECO:0000313" key="3">
    <source>
        <dbReference type="Proteomes" id="UP000294513"/>
    </source>
</evidence>
<dbReference type="AlphaFoldDB" id="A0A4R5C1A9"/>
<keyword evidence="3" id="KW-1185">Reference proteome</keyword>
<feature type="domain" description="HTH cro/C1-type" evidence="1">
    <location>
        <begin position="27"/>
        <end position="81"/>
    </location>
</feature>
<dbReference type="Proteomes" id="UP000294513">
    <property type="component" value="Unassembled WGS sequence"/>
</dbReference>
<comment type="caution">
    <text evidence="2">The sequence shown here is derived from an EMBL/GenBank/DDBJ whole genome shotgun (WGS) entry which is preliminary data.</text>
</comment>